<evidence type="ECO:0000313" key="2">
    <source>
        <dbReference type="RefSeq" id="XP_014469650.1"/>
    </source>
</evidence>
<reference evidence="2" key="1">
    <citation type="submission" date="2025-08" db="UniProtKB">
        <authorList>
            <consortium name="RefSeq"/>
        </authorList>
    </citation>
    <scope>IDENTIFICATION</scope>
</reference>
<proteinExistence type="predicted"/>
<dbReference type="KEGG" id="dqu:106741811"/>
<name>A0A6P3WUB9_DINQU</name>
<evidence type="ECO:0000313" key="1">
    <source>
        <dbReference type="Proteomes" id="UP000515204"/>
    </source>
</evidence>
<dbReference type="GeneID" id="106741811"/>
<gene>
    <name evidence="2" type="primary">LOC106741811</name>
</gene>
<dbReference type="RefSeq" id="XP_014469650.1">
    <property type="nucleotide sequence ID" value="XM_014614164.1"/>
</dbReference>
<accession>A0A6P3WUB9</accession>
<dbReference type="AlphaFoldDB" id="A0A6P3WUB9"/>
<organism evidence="1 2">
    <name type="scientific">Dinoponera quadriceps</name>
    <name type="common">South American ant</name>
    <dbReference type="NCBI Taxonomy" id="609295"/>
    <lineage>
        <taxon>Eukaryota</taxon>
        <taxon>Metazoa</taxon>
        <taxon>Ecdysozoa</taxon>
        <taxon>Arthropoda</taxon>
        <taxon>Hexapoda</taxon>
        <taxon>Insecta</taxon>
        <taxon>Pterygota</taxon>
        <taxon>Neoptera</taxon>
        <taxon>Endopterygota</taxon>
        <taxon>Hymenoptera</taxon>
        <taxon>Apocrita</taxon>
        <taxon>Aculeata</taxon>
        <taxon>Formicoidea</taxon>
        <taxon>Formicidae</taxon>
        <taxon>Ponerinae</taxon>
        <taxon>Ponerini</taxon>
        <taxon>Dinoponera</taxon>
    </lineage>
</organism>
<protein>
    <submittedName>
        <fullName evidence="2">Uncharacterized protein LOC106741811</fullName>
    </submittedName>
</protein>
<sequence>MFDSGGAVAAVEVVVVMVAEDTAYLHEHPPPLPLPLTLTPTLRGHTASNPLQVVEVVVDEQDTANSQTGRANRIPRSAGHARVINPAIDARFRRMRAGLTRERLPRMARSSNSRPYTSLYDYHVPRFHGGRSPARLRRYPRNGVTGVSSYLRRDTAGFVGFRSVHRRLSPERREFRLSSVRRIPRANRVYHRPLHGTVVLAVISFSHDDTRPPIWQRL</sequence>
<dbReference type="Proteomes" id="UP000515204">
    <property type="component" value="Unplaced"/>
</dbReference>
<keyword evidence="1" id="KW-1185">Reference proteome</keyword>